<dbReference type="Proteomes" id="UP001500665">
    <property type="component" value="Unassembled WGS sequence"/>
</dbReference>
<organism evidence="1 2">
    <name type="scientific">Actinocorallia libanotica</name>
    <dbReference type="NCBI Taxonomy" id="46162"/>
    <lineage>
        <taxon>Bacteria</taxon>
        <taxon>Bacillati</taxon>
        <taxon>Actinomycetota</taxon>
        <taxon>Actinomycetes</taxon>
        <taxon>Streptosporangiales</taxon>
        <taxon>Thermomonosporaceae</taxon>
        <taxon>Actinocorallia</taxon>
    </lineage>
</organism>
<gene>
    <name evidence="1" type="ORF">GCM10009550_40020</name>
</gene>
<proteinExistence type="predicted"/>
<dbReference type="InterPro" id="IPR008949">
    <property type="entry name" value="Isoprenoid_synthase_dom_sf"/>
</dbReference>
<dbReference type="Pfam" id="PF19086">
    <property type="entry name" value="Terpene_syn_C_2"/>
    <property type="match status" value="1"/>
</dbReference>
<sequence>MMSSDARADGRVCAVAGQSQRQMGAWAAEYPGLFKADAFDPVLHSTLALAMAFSGPWLDAAGLRMANRATLWSFGLDWIMDYAAGSRAEVDGVLARLGPVADGGPAAPGDDLARFLADIRVELAAMPAFAELGGVWREELDLVLEGMALEWRWKDEGHRPGFTEYLANADNLGFSFVFATHWIAQGGGGDVAQVRAASWAVQRVIRLLNDLGTVERDRKWGDLNALLLDVEQAEVEARVPVLVAEAEELLAPLPSEYAQYMQRQMAFCSGFYGVTDFWGAH</sequence>
<dbReference type="SUPFAM" id="SSF48576">
    <property type="entry name" value="Terpenoid synthases"/>
    <property type="match status" value="1"/>
</dbReference>
<dbReference type="EMBL" id="BAAAHH010000016">
    <property type="protein sequence ID" value="GAA0955343.1"/>
    <property type="molecule type" value="Genomic_DNA"/>
</dbReference>
<comment type="caution">
    <text evidence="1">The sequence shown here is derived from an EMBL/GenBank/DDBJ whole genome shotgun (WGS) entry which is preliminary data.</text>
</comment>
<reference evidence="1 2" key="1">
    <citation type="journal article" date="2019" name="Int. J. Syst. Evol. Microbiol.">
        <title>The Global Catalogue of Microorganisms (GCM) 10K type strain sequencing project: providing services to taxonomists for standard genome sequencing and annotation.</title>
        <authorList>
            <consortium name="The Broad Institute Genomics Platform"/>
            <consortium name="The Broad Institute Genome Sequencing Center for Infectious Disease"/>
            <person name="Wu L."/>
            <person name="Ma J."/>
        </authorList>
    </citation>
    <scope>NUCLEOTIDE SEQUENCE [LARGE SCALE GENOMIC DNA]</scope>
    <source>
        <strain evidence="1 2">JCM 10696</strain>
    </source>
</reference>
<accession>A0ABN1RDJ8</accession>
<dbReference type="Gene3D" id="1.10.600.10">
    <property type="entry name" value="Farnesyl Diphosphate Synthase"/>
    <property type="match status" value="1"/>
</dbReference>
<name>A0ABN1RDJ8_9ACTN</name>
<evidence type="ECO:0008006" key="3">
    <source>
        <dbReference type="Google" id="ProtNLM"/>
    </source>
</evidence>
<evidence type="ECO:0000313" key="1">
    <source>
        <dbReference type="EMBL" id="GAA0955343.1"/>
    </source>
</evidence>
<evidence type="ECO:0000313" key="2">
    <source>
        <dbReference type="Proteomes" id="UP001500665"/>
    </source>
</evidence>
<protein>
    <recommendedName>
        <fullName evidence="3">Terpene synthase family protein</fullName>
    </recommendedName>
</protein>
<keyword evidence="2" id="KW-1185">Reference proteome</keyword>